<name>A0A6A5UAH8_9PLEO</name>
<feature type="region of interest" description="Disordered" evidence="1">
    <location>
        <begin position="167"/>
        <end position="193"/>
    </location>
</feature>
<gene>
    <name evidence="2" type="ORF">CC80DRAFT_531136</name>
</gene>
<dbReference type="Proteomes" id="UP000800035">
    <property type="component" value="Unassembled WGS sequence"/>
</dbReference>
<feature type="compositionally biased region" description="Low complexity" evidence="1">
    <location>
        <begin position="15"/>
        <end position="36"/>
    </location>
</feature>
<feature type="region of interest" description="Disordered" evidence="1">
    <location>
        <begin position="212"/>
        <end position="243"/>
    </location>
</feature>
<feature type="region of interest" description="Disordered" evidence="1">
    <location>
        <begin position="1"/>
        <end position="42"/>
    </location>
</feature>
<organism evidence="2 3">
    <name type="scientific">Byssothecium circinans</name>
    <dbReference type="NCBI Taxonomy" id="147558"/>
    <lineage>
        <taxon>Eukaryota</taxon>
        <taxon>Fungi</taxon>
        <taxon>Dikarya</taxon>
        <taxon>Ascomycota</taxon>
        <taxon>Pezizomycotina</taxon>
        <taxon>Dothideomycetes</taxon>
        <taxon>Pleosporomycetidae</taxon>
        <taxon>Pleosporales</taxon>
        <taxon>Massarineae</taxon>
        <taxon>Massarinaceae</taxon>
        <taxon>Byssothecium</taxon>
    </lineage>
</organism>
<reference evidence="2" key="1">
    <citation type="journal article" date="2020" name="Stud. Mycol.">
        <title>101 Dothideomycetes genomes: a test case for predicting lifestyles and emergence of pathogens.</title>
        <authorList>
            <person name="Haridas S."/>
            <person name="Albert R."/>
            <person name="Binder M."/>
            <person name="Bloem J."/>
            <person name="Labutti K."/>
            <person name="Salamov A."/>
            <person name="Andreopoulos B."/>
            <person name="Baker S."/>
            <person name="Barry K."/>
            <person name="Bills G."/>
            <person name="Bluhm B."/>
            <person name="Cannon C."/>
            <person name="Castanera R."/>
            <person name="Culley D."/>
            <person name="Daum C."/>
            <person name="Ezra D."/>
            <person name="Gonzalez J."/>
            <person name="Henrissat B."/>
            <person name="Kuo A."/>
            <person name="Liang C."/>
            <person name="Lipzen A."/>
            <person name="Lutzoni F."/>
            <person name="Magnuson J."/>
            <person name="Mondo S."/>
            <person name="Nolan M."/>
            <person name="Ohm R."/>
            <person name="Pangilinan J."/>
            <person name="Park H.-J."/>
            <person name="Ramirez L."/>
            <person name="Alfaro M."/>
            <person name="Sun H."/>
            <person name="Tritt A."/>
            <person name="Yoshinaga Y."/>
            <person name="Zwiers L.-H."/>
            <person name="Turgeon B."/>
            <person name="Goodwin S."/>
            <person name="Spatafora J."/>
            <person name="Crous P."/>
            <person name="Grigoriev I."/>
        </authorList>
    </citation>
    <scope>NUCLEOTIDE SEQUENCE</scope>
    <source>
        <strain evidence="2">CBS 675.92</strain>
    </source>
</reference>
<evidence type="ECO:0000313" key="3">
    <source>
        <dbReference type="Proteomes" id="UP000800035"/>
    </source>
</evidence>
<dbReference type="EMBL" id="ML976979">
    <property type="protein sequence ID" value="KAF1962183.1"/>
    <property type="molecule type" value="Genomic_DNA"/>
</dbReference>
<sequence>MAHSSSLGSEDDTMSQSSRVRSSSYKSQSQHLSSLSTDPSSLGNGDEAQVLWIAPSGVPACATTADAAHLPQSDNLVQTKLVREHLNNSMNQIPGRKKVKCNGRPLISIGWTSLDWASSDKDLKFGKPLSNIFYVVEAIPGTDAEIVFGDCDVQERPVSFSGNPHIYGNERPHSRGSSFNSQRPAVPPKKPHICNPDLVLQQRALRESTLGRSTVTDVTEKQSMHGRSGIVTAPRRQSGASEELDIMGRKTSRSSIGSIPLDQPRGSNGPLYGTSPQIPTSIPQHTEPSQEIYITFIGKRSEEEYELHPDDPGEIFYQKLETFVKGTLKQDLIRDINKLRLATGPDLDAPDCDSAGFFLKENRIPTSWKSAKAWLSKKRAANGEREIYAFIE</sequence>
<accession>A0A6A5UAH8</accession>
<dbReference type="AlphaFoldDB" id="A0A6A5UAH8"/>
<evidence type="ECO:0000256" key="1">
    <source>
        <dbReference type="SAM" id="MobiDB-lite"/>
    </source>
</evidence>
<protein>
    <submittedName>
        <fullName evidence="2">Uncharacterized protein</fullName>
    </submittedName>
</protein>
<evidence type="ECO:0000313" key="2">
    <source>
        <dbReference type="EMBL" id="KAF1962183.1"/>
    </source>
</evidence>
<keyword evidence="3" id="KW-1185">Reference proteome</keyword>
<proteinExistence type="predicted"/>